<dbReference type="PANTHER" id="PTHR42856">
    <property type="entry name" value="ACYL-COENZYME A THIOESTERASE PAAI"/>
    <property type="match status" value="1"/>
</dbReference>
<dbReference type="EMBL" id="PYLO01000004">
    <property type="protein sequence ID" value="PST36580.1"/>
    <property type="molecule type" value="Genomic_DNA"/>
</dbReference>
<evidence type="ECO:0000313" key="4">
    <source>
        <dbReference type="EMBL" id="PST36580.1"/>
    </source>
</evidence>
<dbReference type="SUPFAM" id="SSF54637">
    <property type="entry name" value="Thioesterase/thiol ester dehydrase-isomerase"/>
    <property type="match status" value="1"/>
</dbReference>
<dbReference type="Pfam" id="PF03061">
    <property type="entry name" value="4HBT"/>
    <property type="match status" value="1"/>
</dbReference>
<dbReference type="InterPro" id="IPR052723">
    <property type="entry name" value="Acyl-CoA_thioesterase_PaaI"/>
</dbReference>
<sequence length="168" mass="19061">MTCREIKKRVNHIYKEVHEMEKKEEKKKPSGSFSEVWEKRGQETDAANDFRKKIEMEITEARPGYAVGEIVLKPWHMNILGIVHGGVLYSLADTVGGTAAMTGRDYAVPTVDGTIHYLKAGKNTSKIIARAQEIQNGYAFSVCECKIYDDKETLLASATMTYYHLRKR</sequence>
<feature type="region of interest" description="Disordered" evidence="2">
    <location>
        <begin position="21"/>
        <end position="40"/>
    </location>
</feature>
<comment type="caution">
    <text evidence="4">The sequence shown here is derived from an EMBL/GenBank/DDBJ whole genome shotgun (WGS) entry which is preliminary data.</text>
</comment>
<evidence type="ECO:0000313" key="5">
    <source>
        <dbReference type="Proteomes" id="UP000241048"/>
    </source>
</evidence>
<keyword evidence="5" id="KW-1185">Reference proteome</keyword>
<gene>
    <name evidence="4" type="ORF">C7U56_12455</name>
</gene>
<dbReference type="GO" id="GO:0016289">
    <property type="term" value="F:acyl-CoA hydrolase activity"/>
    <property type="evidence" value="ECO:0007669"/>
    <property type="project" value="TreeGrafter"/>
</dbReference>
<dbReference type="InterPro" id="IPR003736">
    <property type="entry name" value="PAAI_dom"/>
</dbReference>
<dbReference type="InterPro" id="IPR029069">
    <property type="entry name" value="HotDog_dom_sf"/>
</dbReference>
<dbReference type="InterPro" id="IPR006683">
    <property type="entry name" value="Thioestr_dom"/>
</dbReference>
<evidence type="ECO:0000259" key="3">
    <source>
        <dbReference type="Pfam" id="PF03061"/>
    </source>
</evidence>
<reference evidence="4 5" key="1">
    <citation type="submission" date="2018-03" db="EMBL/GenBank/DDBJ databases">
        <title>Lachnoclostridium SNUG30386 gen.nov., sp.nov., isolated from human faeces.</title>
        <authorList>
            <person name="Seo B."/>
            <person name="Jeon K."/>
            <person name="Ko G."/>
        </authorList>
    </citation>
    <scope>NUCLEOTIDE SEQUENCE [LARGE SCALE GENOMIC DNA]</scope>
    <source>
        <strain evidence="4 5">SNUG30386</strain>
    </source>
</reference>
<accession>A0A2T3FMT6</accession>
<feature type="domain" description="Thioesterase" evidence="3">
    <location>
        <begin position="81"/>
        <end position="155"/>
    </location>
</feature>
<evidence type="ECO:0000256" key="1">
    <source>
        <dbReference type="ARBA" id="ARBA00022801"/>
    </source>
</evidence>
<dbReference type="CDD" id="cd03443">
    <property type="entry name" value="PaaI_thioesterase"/>
    <property type="match status" value="1"/>
</dbReference>
<dbReference type="PANTHER" id="PTHR42856:SF1">
    <property type="entry name" value="ACYL-COENZYME A THIOESTERASE PAAI"/>
    <property type="match status" value="1"/>
</dbReference>
<keyword evidence="1" id="KW-0378">Hydrolase</keyword>
<dbReference type="Gene3D" id="3.10.129.10">
    <property type="entry name" value="Hotdog Thioesterase"/>
    <property type="match status" value="1"/>
</dbReference>
<proteinExistence type="predicted"/>
<protein>
    <submittedName>
        <fullName evidence="4">PaaI family thioesterase</fullName>
    </submittedName>
</protein>
<dbReference type="NCBIfam" id="TIGR00369">
    <property type="entry name" value="unchar_dom_1"/>
    <property type="match status" value="1"/>
</dbReference>
<dbReference type="AlphaFoldDB" id="A0A2T3FMT6"/>
<name>A0A2T3FMT6_9CLOT</name>
<organism evidence="4 5">
    <name type="scientific">Clostridium fessum</name>
    <dbReference type="NCBI Taxonomy" id="2126740"/>
    <lineage>
        <taxon>Bacteria</taxon>
        <taxon>Bacillati</taxon>
        <taxon>Bacillota</taxon>
        <taxon>Clostridia</taxon>
        <taxon>Eubacteriales</taxon>
        <taxon>Clostridiaceae</taxon>
        <taxon>Clostridium</taxon>
    </lineage>
</organism>
<dbReference type="Proteomes" id="UP000241048">
    <property type="component" value="Unassembled WGS sequence"/>
</dbReference>
<evidence type="ECO:0000256" key="2">
    <source>
        <dbReference type="SAM" id="MobiDB-lite"/>
    </source>
</evidence>